<dbReference type="AlphaFoldDB" id="A0A2P2NW83"/>
<reference evidence="1" key="1">
    <citation type="submission" date="2018-02" db="EMBL/GenBank/DDBJ databases">
        <title>Rhizophora mucronata_Transcriptome.</title>
        <authorList>
            <person name="Meera S.P."/>
            <person name="Sreeshan A."/>
            <person name="Augustine A."/>
        </authorList>
    </citation>
    <scope>NUCLEOTIDE SEQUENCE</scope>
    <source>
        <tissue evidence="1">Leaf</tissue>
    </source>
</reference>
<evidence type="ECO:0000313" key="1">
    <source>
        <dbReference type="EMBL" id="MBX46713.1"/>
    </source>
</evidence>
<protein>
    <submittedName>
        <fullName evidence="1">Uncharacterized protein</fullName>
    </submittedName>
</protein>
<proteinExistence type="predicted"/>
<dbReference type="EMBL" id="GGEC01066229">
    <property type="protein sequence ID" value="MBX46713.1"/>
    <property type="molecule type" value="Transcribed_RNA"/>
</dbReference>
<sequence length="29" mass="3396">MVLVPRMGNFCCYVCSNICLQLKRNVIFM</sequence>
<name>A0A2P2NW83_RHIMU</name>
<accession>A0A2P2NW83</accession>
<organism evidence="1">
    <name type="scientific">Rhizophora mucronata</name>
    <name type="common">Asiatic mangrove</name>
    <dbReference type="NCBI Taxonomy" id="61149"/>
    <lineage>
        <taxon>Eukaryota</taxon>
        <taxon>Viridiplantae</taxon>
        <taxon>Streptophyta</taxon>
        <taxon>Embryophyta</taxon>
        <taxon>Tracheophyta</taxon>
        <taxon>Spermatophyta</taxon>
        <taxon>Magnoliopsida</taxon>
        <taxon>eudicotyledons</taxon>
        <taxon>Gunneridae</taxon>
        <taxon>Pentapetalae</taxon>
        <taxon>rosids</taxon>
        <taxon>fabids</taxon>
        <taxon>Malpighiales</taxon>
        <taxon>Rhizophoraceae</taxon>
        <taxon>Rhizophora</taxon>
    </lineage>
</organism>